<dbReference type="Proteomes" id="UP000324222">
    <property type="component" value="Unassembled WGS sequence"/>
</dbReference>
<comment type="caution">
    <text evidence="1">The sequence shown here is derived from an EMBL/GenBank/DDBJ whole genome shotgun (WGS) entry which is preliminary data.</text>
</comment>
<dbReference type="EMBL" id="VSRR010093056">
    <property type="protein sequence ID" value="MPC92944.1"/>
    <property type="molecule type" value="Genomic_DNA"/>
</dbReference>
<reference evidence="1 2" key="1">
    <citation type="submission" date="2019-05" db="EMBL/GenBank/DDBJ databases">
        <title>Another draft genome of Portunus trituberculatus and its Hox gene families provides insights of decapod evolution.</title>
        <authorList>
            <person name="Jeong J.-H."/>
            <person name="Song I."/>
            <person name="Kim S."/>
            <person name="Choi T."/>
            <person name="Kim D."/>
            <person name="Ryu S."/>
            <person name="Kim W."/>
        </authorList>
    </citation>
    <scope>NUCLEOTIDE SEQUENCE [LARGE SCALE GENOMIC DNA]</scope>
    <source>
        <tissue evidence="1">Muscle</tissue>
    </source>
</reference>
<protein>
    <submittedName>
        <fullName evidence="1">Uncharacterized protein</fullName>
    </submittedName>
</protein>
<keyword evidence="2" id="KW-1185">Reference proteome</keyword>
<gene>
    <name evidence="1" type="ORF">E2C01_088057</name>
</gene>
<dbReference type="AlphaFoldDB" id="A0A5B7JKY6"/>
<evidence type="ECO:0000313" key="1">
    <source>
        <dbReference type="EMBL" id="MPC92944.1"/>
    </source>
</evidence>
<name>A0A5B7JKY6_PORTR</name>
<accession>A0A5B7JKY6</accession>
<organism evidence="1 2">
    <name type="scientific">Portunus trituberculatus</name>
    <name type="common">Swimming crab</name>
    <name type="synonym">Neptunus trituberculatus</name>
    <dbReference type="NCBI Taxonomy" id="210409"/>
    <lineage>
        <taxon>Eukaryota</taxon>
        <taxon>Metazoa</taxon>
        <taxon>Ecdysozoa</taxon>
        <taxon>Arthropoda</taxon>
        <taxon>Crustacea</taxon>
        <taxon>Multicrustacea</taxon>
        <taxon>Malacostraca</taxon>
        <taxon>Eumalacostraca</taxon>
        <taxon>Eucarida</taxon>
        <taxon>Decapoda</taxon>
        <taxon>Pleocyemata</taxon>
        <taxon>Brachyura</taxon>
        <taxon>Eubrachyura</taxon>
        <taxon>Portunoidea</taxon>
        <taxon>Portunidae</taxon>
        <taxon>Portuninae</taxon>
        <taxon>Portunus</taxon>
    </lineage>
</organism>
<sequence length="61" mass="6919">MQDDKDTVVDIPLCNTVTSNLNTLVFNTFKNPFLQNPPLTSPHLKKDKISFPQALKQHGHM</sequence>
<proteinExistence type="predicted"/>
<evidence type="ECO:0000313" key="2">
    <source>
        <dbReference type="Proteomes" id="UP000324222"/>
    </source>
</evidence>